<protein>
    <submittedName>
        <fullName evidence="2">Uncharacterized protein</fullName>
    </submittedName>
</protein>
<evidence type="ECO:0000313" key="2">
    <source>
        <dbReference type="EMBL" id="MBZ3874752.1"/>
    </source>
</evidence>
<dbReference type="Proteomes" id="UP001166674">
    <property type="component" value="Unassembled WGS sequence"/>
</dbReference>
<feature type="compositionally biased region" description="Low complexity" evidence="1">
    <location>
        <begin position="90"/>
        <end position="113"/>
    </location>
</feature>
<feature type="compositionally biased region" description="Low complexity" evidence="1">
    <location>
        <begin position="25"/>
        <end position="41"/>
    </location>
</feature>
<gene>
    <name evidence="2" type="ORF">SUZIE_129490</name>
</gene>
<proteinExistence type="predicted"/>
<evidence type="ECO:0000256" key="1">
    <source>
        <dbReference type="SAM" id="MobiDB-lite"/>
    </source>
</evidence>
<keyword evidence="3" id="KW-1185">Reference proteome</keyword>
<comment type="caution">
    <text evidence="2">The sequence shown here is derived from an EMBL/GenBank/DDBJ whole genome shotgun (WGS) entry which is preliminary data.</text>
</comment>
<feature type="region of interest" description="Disordered" evidence="1">
    <location>
        <begin position="85"/>
        <end position="130"/>
    </location>
</feature>
<sequence>MLLQLLRDFCFPSSSPRGEQGAGVGPEARGAAAAPSAEPRGLGAGGWPGRSLTFAWIPAPRSRVRQSSCGDGWALAPGRCLVARRVGGNSRPSPQTSSCRSSSSPPATPSARPAGPPWGHSRSGEIQQHHLSLLQKCQGDHIS</sequence>
<dbReference type="AlphaFoldDB" id="A0AA41MN21"/>
<dbReference type="EMBL" id="JAATJV010234600">
    <property type="protein sequence ID" value="MBZ3874752.1"/>
    <property type="molecule type" value="Genomic_DNA"/>
</dbReference>
<reference evidence="2" key="1">
    <citation type="submission" date="2020-03" db="EMBL/GenBank/DDBJ databases">
        <title>Studies in the Genomics of Life Span.</title>
        <authorList>
            <person name="Glass D."/>
        </authorList>
    </citation>
    <scope>NUCLEOTIDE SEQUENCE</scope>
    <source>
        <strain evidence="2">SUZIE</strain>
        <tissue evidence="2">Muscle</tissue>
    </source>
</reference>
<accession>A0AA41MN21</accession>
<evidence type="ECO:0000313" key="3">
    <source>
        <dbReference type="Proteomes" id="UP001166674"/>
    </source>
</evidence>
<organism evidence="2 3">
    <name type="scientific">Sciurus carolinensis</name>
    <name type="common">Eastern gray squirrel</name>
    <dbReference type="NCBI Taxonomy" id="30640"/>
    <lineage>
        <taxon>Eukaryota</taxon>
        <taxon>Metazoa</taxon>
        <taxon>Chordata</taxon>
        <taxon>Craniata</taxon>
        <taxon>Vertebrata</taxon>
        <taxon>Euteleostomi</taxon>
        <taxon>Mammalia</taxon>
        <taxon>Eutheria</taxon>
        <taxon>Euarchontoglires</taxon>
        <taxon>Glires</taxon>
        <taxon>Rodentia</taxon>
        <taxon>Sciuromorpha</taxon>
        <taxon>Sciuridae</taxon>
        <taxon>Sciurinae</taxon>
        <taxon>Sciurini</taxon>
        <taxon>Sciurus</taxon>
    </lineage>
</organism>
<name>A0AA41MN21_SCICA</name>
<feature type="region of interest" description="Disordered" evidence="1">
    <location>
        <begin position="14"/>
        <end position="45"/>
    </location>
</feature>